<organism evidence="1 2">
    <name type="scientific">Rhodococcus chondri</name>
    <dbReference type="NCBI Taxonomy" id="3065941"/>
    <lineage>
        <taxon>Bacteria</taxon>
        <taxon>Bacillati</taxon>
        <taxon>Actinomycetota</taxon>
        <taxon>Actinomycetes</taxon>
        <taxon>Mycobacteriales</taxon>
        <taxon>Nocardiaceae</taxon>
        <taxon>Rhodococcus</taxon>
    </lineage>
</organism>
<comment type="caution">
    <text evidence="1">The sequence shown here is derived from an EMBL/GenBank/DDBJ whole genome shotgun (WGS) entry which is preliminary data.</text>
</comment>
<dbReference type="PANTHER" id="PTHR47197:SF3">
    <property type="entry name" value="DIHYDRO-HEME D1 DEHYDROGENASE"/>
    <property type="match status" value="1"/>
</dbReference>
<feature type="non-terminal residue" evidence="1">
    <location>
        <position position="1"/>
    </location>
</feature>
<dbReference type="SUPFAM" id="SSF101898">
    <property type="entry name" value="NHL repeat"/>
    <property type="match status" value="1"/>
</dbReference>
<protein>
    <recommendedName>
        <fullName evidence="3">Lipoprotein</fullName>
    </recommendedName>
</protein>
<dbReference type="InterPro" id="IPR051200">
    <property type="entry name" value="Host-pathogen_enzymatic-act"/>
</dbReference>
<sequence length="257" mass="26271">DDGNTLLLLDDADAAPREVRLPAAAATVVGGGDGAVLAPAAGVVARVDVDTGALEEVQVDGDARSAAVLADGRWAVGTAEGQVLILDPTSGEVATTIEGLASADALAVTGDTVAVLDRGQTSLTELNLEDGRLGIALRAGEGATQLVTDPFGRVVVADTRDDELLVYTLDALILRQRYPAGPAPYGLAYGAAQDLVWVTLTGSNEVVGYDLSTGIPRERHRFATVRQPNSIVVDPADGALVIASATGDGLQRIPIEG</sequence>
<dbReference type="Proteomes" id="UP001331936">
    <property type="component" value="Unassembled WGS sequence"/>
</dbReference>
<dbReference type="InterPro" id="IPR015943">
    <property type="entry name" value="WD40/YVTN_repeat-like_dom_sf"/>
</dbReference>
<name>A0ABU7JSJ5_9NOCA</name>
<reference evidence="1 2" key="1">
    <citation type="submission" date="2023-08" db="EMBL/GenBank/DDBJ databases">
        <authorList>
            <person name="Girao M."/>
            <person name="Carvalho M.F."/>
        </authorList>
    </citation>
    <scope>NUCLEOTIDE SEQUENCE [LARGE SCALE GENOMIC DNA]</scope>
    <source>
        <strain evidence="1 2">CC-R104</strain>
    </source>
</reference>
<accession>A0ABU7JSJ5</accession>
<evidence type="ECO:0000313" key="2">
    <source>
        <dbReference type="Proteomes" id="UP001331936"/>
    </source>
</evidence>
<dbReference type="RefSeq" id="WP_330152409.1">
    <property type="nucleotide sequence ID" value="NZ_JAUZMZ010000064.1"/>
</dbReference>
<dbReference type="Gene3D" id="2.130.10.10">
    <property type="entry name" value="YVTN repeat-like/Quinoprotein amine dehydrogenase"/>
    <property type="match status" value="1"/>
</dbReference>
<evidence type="ECO:0000313" key="1">
    <source>
        <dbReference type="EMBL" id="MEE2032989.1"/>
    </source>
</evidence>
<proteinExistence type="predicted"/>
<keyword evidence="2" id="KW-1185">Reference proteome</keyword>
<evidence type="ECO:0008006" key="3">
    <source>
        <dbReference type="Google" id="ProtNLM"/>
    </source>
</evidence>
<gene>
    <name evidence="1" type="ORF">Q8814_12840</name>
</gene>
<dbReference type="PANTHER" id="PTHR47197">
    <property type="entry name" value="PROTEIN NIRF"/>
    <property type="match status" value="1"/>
</dbReference>
<dbReference type="EMBL" id="JAUZMZ010000064">
    <property type="protein sequence ID" value="MEE2032989.1"/>
    <property type="molecule type" value="Genomic_DNA"/>
</dbReference>